<dbReference type="GO" id="GO:0003899">
    <property type="term" value="F:DNA-directed RNA polymerase activity"/>
    <property type="evidence" value="ECO:0007669"/>
    <property type="project" value="InterPro"/>
</dbReference>
<evidence type="ECO:0000256" key="7">
    <source>
        <dbReference type="ARBA" id="ARBA00022723"/>
    </source>
</evidence>
<evidence type="ECO:0000256" key="6">
    <source>
        <dbReference type="ARBA" id="ARBA00022705"/>
    </source>
</evidence>
<keyword evidence="2 9" id="KW-0240">DNA-directed RNA polymerase</keyword>
<dbReference type="NCBIfam" id="TIGR00335">
    <property type="entry name" value="primase_sml"/>
    <property type="match status" value="1"/>
</dbReference>
<dbReference type="EMBL" id="CAJJDM010000110">
    <property type="protein sequence ID" value="CAD8098737.1"/>
    <property type="molecule type" value="Genomic_DNA"/>
</dbReference>
<accession>A0A8S1P6L0</accession>
<gene>
    <name evidence="10" type="ORF">PPRIM_AZ9-3.1.T1070190</name>
</gene>
<dbReference type="OMA" id="NVTRGFN"/>
<keyword evidence="8" id="KW-0804">Transcription</keyword>
<evidence type="ECO:0000256" key="4">
    <source>
        <dbReference type="ARBA" id="ARBA00022679"/>
    </source>
</evidence>
<reference evidence="10" key="1">
    <citation type="submission" date="2021-01" db="EMBL/GenBank/DDBJ databases">
        <authorList>
            <consortium name="Genoscope - CEA"/>
            <person name="William W."/>
        </authorList>
    </citation>
    <scope>NUCLEOTIDE SEQUENCE</scope>
</reference>
<keyword evidence="3 9" id="KW-0639">Primosome</keyword>
<evidence type="ECO:0000256" key="3">
    <source>
        <dbReference type="ARBA" id="ARBA00022515"/>
    </source>
</evidence>
<keyword evidence="4 9" id="KW-0808">Transferase</keyword>
<evidence type="ECO:0000256" key="2">
    <source>
        <dbReference type="ARBA" id="ARBA00022478"/>
    </source>
</evidence>
<proteinExistence type="inferred from homology"/>
<dbReference type="Proteomes" id="UP000688137">
    <property type="component" value="Unassembled WGS sequence"/>
</dbReference>
<dbReference type="AlphaFoldDB" id="A0A8S1P6L0"/>
<evidence type="ECO:0000256" key="1">
    <source>
        <dbReference type="ARBA" id="ARBA00009762"/>
    </source>
</evidence>
<dbReference type="InterPro" id="IPR002755">
    <property type="entry name" value="DNA_primase_S"/>
</dbReference>
<dbReference type="PANTHER" id="PTHR10536">
    <property type="entry name" value="DNA PRIMASE SMALL SUBUNIT"/>
    <property type="match status" value="1"/>
</dbReference>
<comment type="caution">
    <text evidence="10">The sequence shown here is derived from an EMBL/GenBank/DDBJ whole genome shotgun (WGS) entry which is preliminary data.</text>
</comment>
<dbReference type="GO" id="GO:0046872">
    <property type="term" value="F:metal ion binding"/>
    <property type="evidence" value="ECO:0007669"/>
    <property type="project" value="UniProtKB-KW"/>
</dbReference>
<evidence type="ECO:0000256" key="9">
    <source>
        <dbReference type="RuleBase" id="RU003514"/>
    </source>
</evidence>
<organism evidence="10 11">
    <name type="scientific">Paramecium primaurelia</name>
    <dbReference type="NCBI Taxonomy" id="5886"/>
    <lineage>
        <taxon>Eukaryota</taxon>
        <taxon>Sar</taxon>
        <taxon>Alveolata</taxon>
        <taxon>Ciliophora</taxon>
        <taxon>Intramacronucleata</taxon>
        <taxon>Oligohymenophorea</taxon>
        <taxon>Peniculida</taxon>
        <taxon>Parameciidae</taxon>
        <taxon>Paramecium</taxon>
    </lineage>
</organism>
<evidence type="ECO:0000313" key="11">
    <source>
        <dbReference type="Proteomes" id="UP000688137"/>
    </source>
</evidence>
<protein>
    <recommendedName>
        <fullName evidence="9">DNA primase</fullName>
        <ecNumber evidence="9">2.7.7.-</ecNumber>
    </recommendedName>
</protein>
<evidence type="ECO:0000256" key="5">
    <source>
        <dbReference type="ARBA" id="ARBA00022695"/>
    </source>
</evidence>
<keyword evidence="5" id="KW-0548">Nucleotidyltransferase</keyword>
<dbReference type="EC" id="2.7.7.-" evidence="9"/>
<evidence type="ECO:0000313" key="10">
    <source>
        <dbReference type="EMBL" id="CAD8098737.1"/>
    </source>
</evidence>
<dbReference type="Pfam" id="PF01896">
    <property type="entry name" value="DNA_primase_S"/>
    <property type="match status" value="1"/>
</dbReference>
<keyword evidence="7" id="KW-0479">Metal-binding</keyword>
<dbReference type="GO" id="GO:0005658">
    <property type="term" value="C:alpha DNA polymerase:primase complex"/>
    <property type="evidence" value="ECO:0007669"/>
    <property type="project" value="UniProtKB-ARBA"/>
</dbReference>
<dbReference type="InterPro" id="IPR014052">
    <property type="entry name" value="DNA_primase_ssu_euk/arc"/>
</dbReference>
<keyword evidence="6 9" id="KW-0235">DNA replication</keyword>
<dbReference type="GO" id="GO:0006269">
    <property type="term" value="P:DNA replication, synthesis of primer"/>
    <property type="evidence" value="ECO:0007669"/>
    <property type="project" value="UniProtKB-KW"/>
</dbReference>
<comment type="similarity">
    <text evidence="1 9">Belongs to the eukaryotic-type primase small subunit family.</text>
</comment>
<sequence length="410" mass="48233">MNDQEQKDFERNLYAYYKHLFPIQMIVEWLTYAKDNPPEQKYFNRREFSFERSLGGDTFYQRYQQFQNAYGLQKFLLDNQQNDETSSLIKYDIGAVFDKLPKKGEKLKALEKEIVIDIDMDAYDEVRTCCQGAKICEKCWKFLQVACEILRPALFYDFGLEHILAVYSGRRGIHLWVCDSHIRKSTNEVRSAIIGYLNINIGNADSEEIIKEIKQEKIEKLHPSIQRAYMIAQQFFKQIILVDQNSLKIENVKKKILTILKQTKILNPKLEKLILETNDSFQIWEIICSQDSERLEIAKLQIILMCLYPRLDAHVSTTINHLLKGPFSIHPKTQRVCVPFNLKDSSQFNPLDTPTLPNIIQQLAELPNQLKQRENENKVFPFLGKEIQSLKKYIELFEDFISKYNKPKIN</sequence>
<keyword evidence="11" id="KW-1185">Reference proteome</keyword>
<name>A0A8S1P6L0_PARPR</name>
<dbReference type="CDD" id="cd04860">
    <property type="entry name" value="AE_Prim_S"/>
    <property type="match status" value="1"/>
</dbReference>
<evidence type="ECO:0000256" key="8">
    <source>
        <dbReference type="ARBA" id="ARBA00023163"/>
    </source>
</evidence>